<sequence>MSESKRRVLVTGASRGIGRGIAEQLAADGFDVTVHFGRRAEAAQEVCAAIEGAGGNARALGFDVGDRDATQSALAADLEQHGAYWGVVSNAGISDDAPFASMGPEAWDRVVRTNLDGFYNVVQPLVMPMVRLRDGGRIVVLSSVSGVGGNAGQVNYAATKAGLIGAAKSLAQELAKRKITVNAVAPGFIATEMIEGLPTEDITARIPLRRVGTVGEVASLVRYLFSDGAAYITAQTISVNGGMV</sequence>
<dbReference type="InterPro" id="IPR057326">
    <property type="entry name" value="KR_dom"/>
</dbReference>
<dbReference type="PANTHER" id="PTHR42879">
    <property type="entry name" value="3-OXOACYL-(ACYL-CARRIER-PROTEIN) REDUCTASE"/>
    <property type="match status" value="1"/>
</dbReference>
<dbReference type="PANTHER" id="PTHR42879:SF2">
    <property type="entry name" value="3-OXOACYL-[ACYL-CARRIER-PROTEIN] REDUCTASE FABG"/>
    <property type="match status" value="1"/>
</dbReference>
<dbReference type="SUPFAM" id="SSF51735">
    <property type="entry name" value="NAD(P)-binding Rossmann-fold domains"/>
    <property type="match status" value="1"/>
</dbReference>
<dbReference type="Pfam" id="PF13561">
    <property type="entry name" value="adh_short_C2"/>
    <property type="match status" value="1"/>
</dbReference>
<comment type="similarity">
    <text evidence="1">Belongs to the short-chain dehydrogenases/reductases (SDR) family.</text>
</comment>
<dbReference type="EC" id="1.1.1.100" evidence="4"/>
<accession>A0A518BJV4</accession>
<protein>
    <submittedName>
        <fullName evidence="4">3-oxoacyl-[acyl-carrier-protein] reductase FabG</fullName>
        <ecNumber evidence="4">1.1.1.100</ecNumber>
    </submittedName>
</protein>
<name>A0A518BJV4_9BACT</name>
<dbReference type="GO" id="GO:0004316">
    <property type="term" value="F:3-oxoacyl-[acyl-carrier-protein] reductase (NADPH) activity"/>
    <property type="evidence" value="ECO:0007669"/>
    <property type="project" value="UniProtKB-EC"/>
</dbReference>
<dbReference type="AlphaFoldDB" id="A0A518BJV4"/>
<organism evidence="4 5">
    <name type="scientific">Engelhardtia mirabilis</name>
    <dbReference type="NCBI Taxonomy" id="2528011"/>
    <lineage>
        <taxon>Bacteria</taxon>
        <taxon>Pseudomonadati</taxon>
        <taxon>Planctomycetota</taxon>
        <taxon>Planctomycetia</taxon>
        <taxon>Planctomycetia incertae sedis</taxon>
        <taxon>Engelhardtia</taxon>
    </lineage>
</organism>
<evidence type="ECO:0000313" key="5">
    <source>
        <dbReference type="Proteomes" id="UP000316921"/>
    </source>
</evidence>
<dbReference type="Proteomes" id="UP000316921">
    <property type="component" value="Chromosome"/>
</dbReference>
<dbReference type="InterPro" id="IPR036291">
    <property type="entry name" value="NAD(P)-bd_dom_sf"/>
</dbReference>
<evidence type="ECO:0000256" key="2">
    <source>
        <dbReference type="ARBA" id="ARBA00023002"/>
    </source>
</evidence>
<dbReference type="EMBL" id="CP036287">
    <property type="protein sequence ID" value="QDU67256.1"/>
    <property type="molecule type" value="Genomic_DNA"/>
</dbReference>
<keyword evidence="2 4" id="KW-0560">Oxidoreductase</keyword>
<dbReference type="NCBIfam" id="NF004200">
    <property type="entry name" value="PRK05653.1-5"/>
    <property type="match status" value="1"/>
</dbReference>
<dbReference type="PRINTS" id="PR00081">
    <property type="entry name" value="GDHRDH"/>
</dbReference>
<feature type="domain" description="Ketoreductase" evidence="3">
    <location>
        <begin position="6"/>
        <end position="192"/>
    </location>
</feature>
<dbReference type="KEGG" id="pbap:Pla133_23350"/>
<dbReference type="PRINTS" id="PR00080">
    <property type="entry name" value="SDRFAMILY"/>
</dbReference>
<proteinExistence type="inferred from homology"/>
<gene>
    <name evidence="4" type="primary">fabG_2</name>
    <name evidence="4" type="ORF">Pla133_23350</name>
</gene>
<dbReference type="InterPro" id="IPR050259">
    <property type="entry name" value="SDR"/>
</dbReference>
<dbReference type="SMART" id="SM00822">
    <property type="entry name" value="PKS_KR"/>
    <property type="match status" value="1"/>
</dbReference>
<reference evidence="4 5" key="1">
    <citation type="submission" date="2019-02" db="EMBL/GenBank/DDBJ databases">
        <title>Deep-cultivation of Planctomycetes and their phenomic and genomic characterization uncovers novel biology.</title>
        <authorList>
            <person name="Wiegand S."/>
            <person name="Jogler M."/>
            <person name="Boedeker C."/>
            <person name="Pinto D."/>
            <person name="Vollmers J."/>
            <person name="Rivas-Marin E."/>
            <person name="Kohn T."/>
            <person name="Peeters S.H."/>
            <person name="Heuer A."/>
            <person name="Rast P."/>
            <person name="Oberbeckmann S."/>
            <person name="Bunk B."/>
            <person name="Jeske O."/>
            <person name="Meyerdierks A."/>
            <person name="Storesund J.E."/>
            <person name="Kallscheuer N."/>
            <person name="Luecker S."/>
            <person name="Lage O.M."/>
            <person name="Pohl T."/>
            <person name="Merkel B.J."/>
            <person name="Hornburger P."/>
            <person name="Mueller R.-W."/>
            <person name="Bruemmer F."/>
            <person name="Labrenz M."/>
            <person name="Spormann A.M."/>
            <person name="Op den Camp H."/>
            <person name="Overmann J."/>
            <person name="Amann R."/>
            <person name="Jetten M.S.M."/>
            <person name="Mascher T."/>
            <person name="Medema M.H."/>
            <person name="Devos D.P."/>
            <person name="Kaster A.-K."/>
            <person name="Ovreas L."/>
            <person name="Rohde M."/>
            <person name="Galperin M.Y."/>
            <person name="Jogler C."/>
        </authorList>
    </citation>
    <scope>NUCLEOTIDE SEQUENCE [LARGE SCALE GENOMIC DNA]</scope>
    <source>
        <strain evidence="4 5">Pla133</strain>
    </source>
</reference>
<evidence type="ECO:0000313" key="4">
    <source>
        <dbReference type="EMBL" id="QDU67256.1"/>
    </source>
</evidence>
<evidence type="ECO:0000259" key="3">
    <source>
        <dbReference type="SMART" id="SM00822"/>
    </source>
</evidence>
<dbReference type="Gene3D" id="3.40.50.720">
    <property type="entry name" value="NAD(P)-binding Rossmann-like Domain"/>
    <property type="match status" value="1"/>
</dbReference>
<dbReference type="NCBIfam" id="NF009466">
    <property type="entry name" value="PRK12826.1-2"/>
    <property type="match status" value="1"/>
</dbReference>
<evidence type="ECO:0000256" key="1">
    <source>
        <dbReference type="ARBA" id="ARBA00006484"/>
    </source>
</evidence>
<dbReference type="InterPro" id="IPR002347">
    <property type="entry name" value="SDR_fam"/>
</dbReference>
<keyword evidence="5" id="KW-1185">Reference proteome</keyword>
<dbReference type="RefSeq" id="WP_145065263.1">
    <property type="nucleotide sequence ID" value="NZ_CP036287.1"/>
</dbReference>
<dbReference type="FunFam" id="3.40.50.720:FF:000173">
    <property type="entry name" value="3-oxoacyl-[acyl-carrier protein] reductase"/>
    <property type="match status" value="1"/>
</dbReference>